<dbReference type="RefSeq" id="XP_004994740.1">
    <property type="nucleotide sequence ID" value="XM_004994683.1"/>
</dbReference>
<dbReference type="GO" id="GO:0016126">
    <property type="term" value="P:sterol biosynthetic process"/>
    <property type="evidence" value="ECO:0007669"/>
    <property type="project" value="InterPro"/>
</dbReference>
<dbReference type="GO" id="GO:0005789">
    <property type="term" value="C:endoplasmic reticulum membrane"/>
    <property type="evidence" value="ECO:0007669"/>
    <property type="project" value="TreeGrafter"/>
</dbReference>
<dbReference type="STRING" id="946362.F2U813"/>
<feature type="compositionally biased region" description="Low complexity" evidence="6">
    <location>
        <begin position="124"/>
        <end position="137"/>
    </location>
</feature>
<comment type="subcellular location">
    <subcellularLocation>
        <location evidence="1">Membrane</location>
        <topology evidence="1">Multi-pass membrane protein</topology>
    </subcellularLocation>
</comment>
<evidence type="ECO:0000256" key="6">
    <source>
        <dbReference type="SAM" id="MobiDB-lite"/>
    </source>
</evidence>
<feature type="transmembrane region" description="Helical" evidence="7">
    <location>
        <begin position="75"/>
        <end position="100"/>
    </location>
</feature>
<dbReference type="InterPro" id="IPR036291">
    <property type="entry name" value="NAD(P)-bd_dom_sf"/>
</dbReference>
<evidence type="ECO:0000256" key="5">
    <source>
        <dbReference type="ARBA" id="ARBA00023136"/>
    </source>
</evidence>
<dbReference type="eggNOG" id="KOG1435">
    <property type="taxonomic scope" value="Eukaryota"/>
</dbReference>
<feature type="transmembrane region" description="Helical" evidence="7">
    <location>
        <begin position="292"/>
        <end position="309"/>
    </location>
</feature>
<dbReference type="Gene3D" id="1.20.120.1630">
    <property type="match status" value="1"/>
</dbReference>
<keyword evidence="10" id="KW-1185">Reference proteome</keyword>
<evidence type="ECO:0000256" key="2">
    <source>
        <dbReference type="ARBA" id="ARBA00005402"/>
    </source>
</evidence>
<organism evidence="10">
    <name type="scientific">Salpingoeca rosetta (strain ATCC 50818 / BSB-021)</name>
    <dbReference type="NCBI Taxonomy" id="946362"/>
    <lineage>
        <taxon>Eukaryota</taxon>
        <taxon>Choanoflagellata</taxon>
        <taxon>Craspedida</taxon>
        <taxon>Salpingoecidae</taxon>
        <taxon>Salpingoeca</taxon>
    </lineage>
</organism>
<dbReference type="SUPFAM" id="SSF51735">
    <property type="entry name" value="NAD(P)-binding Rossmann-fold domains"/>
    <property type="match status" value="1"/>
</dbReference>
<feature type="transmembrane region" description="Helical" evidence="7">
    <location>
        <begin position="45"/>
        <end position="69"/>
    </location>
</feature>
<dbReference type="PANTHER" id="PTHR21257">
    <property type="entry name" value="DELTA(14)-STEROL REDUCTASE"/>
    <property type="match status" value="1"/>
</dbReference>
<proteinExistence type="inferred from homology"/>
<dbReference type="KEGG" id="sre:PTSG_04648"/>
<accession>F2U813</accession>
<dbReference type="CDD" id="cd08946">
    <property type="entry name" value="SDR_e"/>
    <property type="match status" value="1"/>
</dbReference>
<gene>
    <name evidence="9" type="ORF">PTSG_04648</name>
</gene>
<evidence type="ECO:0000259" key="8">
    <source>
        <dbReference type="Pfam" id="PF01370"/>
    </source>
</evidence>
<comment type="similarity">
    <text evidence="2">Belongs to the ERG4/ERG24 family.</text>
</comment>
<dbReference type="GeneID" id="16075322"/>
<sequence>MMEGWVAVLVLHVVCAALYVGLPCKETPGYVCDRDGKPFMYKLNGLRVLVIVVASFLLAARLGLVSPAFFVDEFWSVAVASNVLGLLASVLALVLGLQLSPQERESHRRRTFTVDQFKPRGATPGSSSRSHGHPSSPITSRHTATGTGAGTGTGTGTDTAPEGQHGLAKVLTDFFSGVQFNPRTFGLDWKMYSYVYGAVLLELVLLSATSAHMRATGDGHVQVAMAAYVGLFSWFVAEYLYFEHVHLYTYDLFAERLGFKLVWGCWALYPLFYPIGVWPLITPPTADADLSVLQAAGVVALFFFGWVLTRGANLQKYTFKVDPQQPFLGVIQPHTISDTRILYSGFWGLARHINYLGEILQSVALALPGWLLTGSWLPWLYPLYYVLLLVPRQWELDLAVDGDEAASEFPEAARALRAADIVVHGAGVMSFFPATAADTDYMQRVNVNGTRTVTRLMRPGKSALLYISSTEAMGACTDCDEAAPARPWCAYGATKLAAEAVVRAETKDRAISHAILRLTGVMGPGDDFSLYQLMLAVHLGLLPFTVGAGDAALMYTHVDDAVQGVRLAMLAAAAEHHCSVPDTMHLSTHNTDASSRRGGGTAVTIDATPHRPTVALPMGSTATSALASTRAMNRTFIIAPGDALTVHGWISHIARQFGRQPPLLPLPPPLVRTLMEALDPVMNAFVRAPFLFKAEMIDRMLENRTYSAASAQHHLGYRPIYTCAAAVENTAAWYLAQGWLTATPLSLVEVILAVIITACVLLPRVCCCRACGRSTPSSHIHPKGD</sequence>
<reference evidence="9" key="1">
    <citation type="submission" date="2009-08" db="EMBL/GenBank/DDBJ databases">
        <title>Annotation of Salpingoeca rosetta.</title>
        <authorList>
            <consortium name="The Broad Institute Genome Sequencing Platform"/>
            <person name="Russ C."/>
            <person name="Cuomo C."/>
            <person name="Burger G."/>
            <person name="Gray M.W."/>
            <person name="Holland P.W.H."/>
            <person name="King N."/>
            <person name="Lang F.B.F."/>
            <person name="Roger A.J."/>
            <person name="Ruiz-Trillo I."/>
            <person name="Young S.K."/>
            <person name="Zeng Q."/>
            <person name="Gargeya S."/>
            <person name="Alvarado L."/>
            <person name="Berlin A."/>
            <person name="Chapman S.B."/>
            <person name="Chen Z."/>
            <person name="Freedman E."/>
            <person name="Gellesch M."/>
            <person name="Goldberg J."/>
            <person name="Griggs A."/>
            <person name="Gujja S."/>
            <person name="Heilman E."/>
            <person name="Heiman D."/>
            <person name="Howarth C."/>
            <person name="Mehta T."/>
            <person name="Neiman D."/>
            <person name="Pearson M."/>
            <person name="Roberts A."/>
            <person name="Saif S."/>
            <person name="Shea T."/>
            <person name="Shenoy N."/>
            <person name="Sisk P."/>
            <person name="Stolte C."/>
            <person name="Sykes S."/>
            <person name="White J."/>
            <person name="Yandava C."/>
            <person name="Haas B."/>
            <person name="Nusbaum C."/>
            <person name="Birren B."/>
        </authorList>
    </citation>
    <scope>NUCLEOTIDE SEQUENCE [LARGE SCALE GENOMIC DNA]</scope>
    <source>
        <strain evidence="9">ATCC 50818</strain>
    </source>
</reference>
<dbReference type="InParanoid" id="F2U813"/>
<dbReference type="InterPro" id="IPR001171">
    <property type="entry name" value="ERG24_DHCR-like"/>
</dbReference>
<feature type="transmembrane region" description="Helical" evidence="7">
    <location>
        <begin position="359"/>
        <end position="381"/>
    </location>
</feature>
<name>F2U813_SALR5</name>
<feature type="transmembrane region" description="Helical" evidence="7">
    <location>
        <begin position="219"/>
        <end position="241"/>
    </location>
</feature>
<dbReference type="EMBL" id="GL832964">
    <property type="protein sequence ID" value="EGD72918.1"/>
    <property type="molecule type" value="Genomic_DNA"/>
</dbReference>
<evidence type="ECO:0000256" key="3">
    <source>
        <dbReference type="ARBA" id="ARBA00022692"/>
    </source>
</evidence>
<keyword evidence="3 7" id="KW-0812">Transmembrane</keyword>
<dbReference type="Proteomes" id="UP000007799">
    <property type="component" value="Unassembled WGS sequence"/>
</dbReference>
<feature type="region of interest" description="Disordered" evidence="6">
    <location>
        <begin position="106"/>
        <end position="162"/>
    </location>
</feature>
<protein>
    <submittedName>
        <fullName evidence="9">Ergosterol biosynthesis ERG4/ERG24 family protein</fullName>
    </submittedName>
</protein>
<dbReference type="InterPro" id="IPR001509">
    <property type="entry name" value="Epimerase_deHydtase"/>
</dbReference>
<dbReference type="AlphaFoldDB" id="F2U813"/>
<evidence type="ECO:0000256" key="1">
    <source>
        <dbReference type="ARBA" id="ARBA00004141"/>
    </source>
</evidence>
<dbReference type="PANTHER" id="PTHR21257:SF52">
    <property type="entry name" value="DELTA(14)-STEROL REDUCTASE TM7SF2"/>
    <property type="match status" value="1"/>
</dbReference>
<feature type="transmembrane region" description="Helical" evidence="7">
    <location>
        <begin position="261"/>
        <end position="280"/>
    </location>
</feature>
<feature type="transmembrane region" description="Helical" evidence="7">
    <location>
        <begin position="6"/>
        <end position="24"/>
    </location>
</feature>
<feature type="transmembrane region" description="Helical" evidence="7">
    <location>
        <begin position="193"/>
        <end position="213"/>
    </location>
</feature>
<evidence type="ECO:0000256" key="7">
    <source>
        <dbReference type="SAM" id="Phobius"/>
    </source>
</evidence>
<dbReference type="Pfam" id="PF01222">
    <property type="entry name" value="ERG4_ERG24"/>
    <property type="match status" value="1"/>
</dbReference>
<keyword evidence="5 7" id="KW-0472">Membrane</keyword>
<dbReference type="OrthoDB" id="5326588at2759"/>
<evidence type="ECO:0000313" key="10">
    <source>
        <dbReference type="Proteomes" id="UP000007799"/>
    </source>
</evidence>
<feature type="domain" description="NAD-dependent epimerase/dehydratase" evidence="8">
    <location>
        <begin position="414"/>
        <end position="573"/>
    </location>
</feature>
<dbReference type="Pfam" id="PF01370">
    <property type="entry name" value="Epimerase"/>
    <property type="match status" value="1"/>
</dbReference>
<dbReference type="GO" id="GO:0050613">
    <property type="term" value="F:Delta14-sterol reductase activity"/>
    <property type="evidence" value="ECO:0007669"/>
    <property type="project" value="TreeGrafter"/>
</dbReference>
<dbReference type="GO" id="GO:0005637">
    <property type="term" value="C:nuclear inner membrane"/>
    <property type="evidence" value="ECO:0007669"/>
    <property type="project" value="TreeGrafter"/>
</dbReference>
<keyword evidence="4 7" id="KW-1133">Transmembrane helix</keyword>
<dbReference type="Gene3D" id="3.40.50.720">
    <property type="entry name" value="NAD(P)-binding Rossmann-like Domain"/>
    <property type="match status" value="2"/>
</dbReference>
<evidence type="ECO:0000256" key="4">
    <source>
        <dbReference type="ARBA" id="ARBA00022989"/>
    </source>
</evidence>
<evidence type="ECO:0000313" key="9">
    <source>
        <dbReference type="EMBL" id="EGD72918.1"/>
    </source>
</evidence>